<gene>
    <name evidence="1" type="ORF">LCGC14_0243480</name>
</gene>
<dbReference type="AlphaFoldDB" id="A0A0F9WRV4"/>
<name>A0A0F9WRV4_9ZZZZ</name>
<dbReference type="EMBL" id="LAZR01000124">
    <property type="protein sequence ID" value="KKN88976.1"/>
    <property type="molecule type" value="Genomic_DNA"/>
</dbReference>
<reference evidence="1" key="1">
    <citation type="journal article" date="2015" name="Nature">
        <title>Complex archaea that bridge the gap between prokaryotes and eukaryotes.</title>
        <authorList>
            <person name="Spang A."/>
            <person name="Saw J.H."/>
            <person name="Jorgensen S.L."/>
            <person name="Zaremba-Niedzwiedzka K."/>
            <person name="Martijn J."/>
            <person name="Lind A.E."/>
            <person name="van Eijk R."/>
            <person name="Schleper C."/>
            <person name="Guy L."/>
            <person name="Ettema T.J."/>
        </authorList>
    </citation>
    <scope>NUCLEOTIDE SEQUENCE</scope>
</reference>
<dbReference type="Gene3D" id="2.60.40.1930">
    <property type="match status" value="1"/>
</dbReference>
<organism evidence="1">
    <name type="scientific">marine sediment metagenome</name>
    <dbReference type="NCBI Taxonomy" id="412755"/>
    <lineage>
        <taxon>unclassified sequences</taxon>
        <taxon>metagenomes</taxon>
        <taxon>ecological metagenomes</taxon>
    </lineage>
</organism>
<evidence type="ECO:0000313" key="1">
    <source>
        <dbReference type="EMBL" id="KKN88976.1"/>
    </source>
</evidence>
<evidence type="ECO:0008006" key="2">
    <source>
        <dbReference type="Google" id="ProtNLM"/>
    </source>
</evidence>
<protein>
    <recommendedName>
        <fullName evidence="2">Macroglobulin domain-containing protein</fullName>
    </recommendedName>
</protein>
<sequence length="799" mass="91643">MHRFSLLFLIFFSNILLAQNDIGNNLVKDKFLKYFELPRESIFLHSNKTTYIANEEIWLKGYVYDRHNSKPFSQTSIVHLGLYNADGKRFNNYHFRAKDGYFNGNIAVDSTLVSGEYYLRASTNWMRNFKEDDSFMQKIIILNEKPGDKAVFVKKYDIQFLPEGGNLVEDTPGVMGVKVTDVNGYGVKIVEGSLFDINNAQVARFFTSIFGLGKFNFNPKAGMEYVAKLKFSDGSIETVKIQKPENKGVSFSLKNVDNDRFIISLTTNSATKESIQEQQFYLLIHKDGHANRIPITFPKNKLFVSKVLNKEVLNKGMNILTLFNPEGKPIAERLVFNHTDLLDGKLKVSKLSTEADSLNIQVELLDFKKSSHNLSVSVLPGKTMSNNQQNSIYSAFYLKPYVKGFIENPSYYFKDVTEKKENDLDLLLMTQGWSKYDWNDIFRGPPGQFYEFENGIDLEGTIYSKGVSEDDKLLVSFPDDRSRYLDILENRFLIQKNYPVKGEILNFSLISNNRKLAKVNIDLNMSLGVIPDEIDTTWKEKIEFVDEDSSKEVKAPDLISSNNTISLNEVTVVEDKIKTTVDKNFLIPKYLVSRMTEVTESLEFNLPYVTDIIRSRGFYVLEELQFGSTSRVIIRTIVPSSFVGGNYYPIPIIYLDNVRLPNFDILYKMSTNEIESFSIDKTGSREGTRGAGGVIRIYTRRLPRGYNGQYSKDENVFKYKLKEGFEPVKKFYTPKYTSYLSNEFENFGIIHWVPELKVNENGIATFKILNTLQRDIIFYIEGMNANGDLISAEQNLIID</sequence>
<accession>A0A0F9WRV4</accession>
<comment type="caution">
    <text evidence="1">The sequence shown here is derived from an EMBL/GenBank/DDBJ whole genome shotgun (WGS) entry which is preliminary data.</text>
</comment>
<proteinExistence type="predicted"/>